<gene>
    <name evidence="3" type="ORF">EUBVEN_01015</name>
</gene>
<evidence type="ECO:0000313" key="4">
    <source>
        <dbReference type="Proteomes" id="UP000006000"/>
    </source>
</evidence>
<dbReference type="EMBL" id="AAVL02000031">
    <property type="protein sequence ID" value="EDM51710.1"/>
    <property type="molecule type" value="Genomic_DNA"/>
</dbReference>
<name>A5Z5N5_9FIRM</name>
<feature type="compositionally biased region" description="Basic residues" evidence="1">
    <location>
        <begin position="157"/>
        <end position="171"/>
    </location>
</feature>
<protein>
    <submittedName>
        <fullName evidence="3">Putative spore cortex biosynthesis protein YabQ</fullName>
    </submittedName>
</protein>
<sequence length="171" mass="19863">MSPAINEELLVLAMCAYGGLVLMVCYDAIRIFRRVFRASIIRVIVEDVIFWTVAALFIFQIFFKYNYGRPRYYGVIAVLGTMALFEWLVGKRVVEKCAVILTKIMKTLLKPLKKLKKVITIKSKSILTKHKSRKNSHTNKNTKNKKTDKRQKELTYKKSKSQKKTGQRLKV</sequence>
<feature type="compositionally biased region" description="Basic residues" evidence="1">
    <location>
        <begin position="127"/>
        <end position="149"/>
    </location>
</feature>
<dbReference type="InterPro" id="IPR019074">
    <property type="entry name" value="YabQ"/>
</dbReference>
<reference evidence="3 4" key="2">
    <citation type="submission" date="2007-04" db="EMBL/GenBank/DDBJ databases">
        <title>Draft genome sequence of Eubacterium ventriosum (ATCC 27560).</title>
        <authorList>
            <person name="Sudarsanam P."/>
            <person name="Ley R."/>
            <person name="Guruge J."/>
            <person name="Turnbaugh P.J."/>
            <person name="Mahowald M."/>
            <person name="Liep D."/>
            <person name="Gordon J."/>
        </authorList>
    </citation>
    <scope>NUCLEOTIDE SEQUENCE [LARGE SCALE GENOMIC DNA]</scope>
    <source>
        <strain evidence="3 4">ATCC 27560</strain>
    </source>
</reference>
<dbReference type="Pfam" id="PF09578">
    <property type="entry name" value="Spore_YabQ"/>
    <property type="match status" value="1"/>
</dbReference>
<evidence type="ECO:0000256" key="2">
    <source>
        <dbReference type="SAM" id="Phobius"/>
    </source>
</evidence>
<dbReference type="HOGENOM" id="CLU_1560650_0_0_9"/>
<evidence type="ECO:0000313" key="3">
    <source>
        <dbReference type="EMBL" id="EDM51710.1"/>
    </source>
</evidence>
<reference evidence="3 4" key="1">
    <citation type="submission" date="2007-03" db="EMBL/GenBank/DDBJ databases">
        <authorList>
            <person name="Fulton L."/>
            <person name="Clifton S."/>
            <person name="Fulton B."/>
            <person name="Xu J."/>
            <person name="Minx P."/>
            <person name="Pepin K.H."/>
            <person name="Johnson M."/>
            <person name="Thiruvilangam P."/>
            <person name="Bhonagiri V."/>
            <person name="Nash W.E."/>
            <person name="Mardis E.R."/>
            <person name="Wilson R.K."/>
        </authorList>
    </citation>
    <scope>NUCLEOTIDE SEQUENCE [LARGE SCALE GENOMIC DNA]</scope>
    <source>
        <strain evidence="3 4">ATCC 27560</strain>
    </source>
</reference>
<keyword evidence="2" id="KW-1133">Transmembrane helix</keyword>
<dbReference type="Proteomes" id="UP000006000">
    <property type="component" value="Unassembled WGS sequence"/>
</dbReference>
<feature type="transmembrane region" description="Helical" evidence="2">
    <location>
        <begin position="44"/>
        <end position="65"/>
    </location>
</feature>
<proteinExistence type="predicted"/>
<dbReference type="STRING" id="411463.EUBVEN_01015"/>
<accession>A5Z5N5</accession>
<keyword evidence="2" id="KW-0812">Transmembrane</keyword>
<dbReference type="OrthoDB" id="9801633at2"/>
<feature type="region of interest" description="Disordered" evidence="1">
    <location>
        <begin position="127"/>
        <end position="171"/>
    </location>
</feature>
<dbReference type="NCBIfam" id="TIGR02893">
    <property type="entry name" value="spore_yabQ"/>
    <property type="match status" value="1"/>
</dbReference>
<dbReference type="AlphaFoldDB" id="A5Z5N5"/>
<evidence type="ECO:0000256" key="1">
    <source>
        <dbReference type="SAM" id="MobiDB-lite"/>
    </source>
</evidence>
<comment type="caution">
    <text evidence="3">The sequence shown here is derived from an EMBL/GenBank/DDBJ whole genome shotgun (WGS) entry which is preliminary data.</text>
</comment>
<feature type="transmembrane region" description="Helical" evidence="2">
    <location>
        <begin position="71"/>
        <end position="89"/>
    </location>
</feature>
<organism evidence="3 4">
    <name type="scientific">Eubacterium ventriosum ATCC 27560</name>
    <dbReference type="NCBI Taxonomy" id="411463"/>
    <lineage>
        <taxon>Bacteria</taxon>
        <taxon>Bacillati</taxon>
        <taxon>Bacillota</taxon>
        <taxon>Clostridia</taxon>
        <taxon>Eubacteriales</taxon>
        <taxon>Eubacteriaceae</taxon>
        <taxon>Eubacterium</taxon>
    </lineage>
</organism>
<dbReference type="RefSeq" id="WP_005362497.1">
    <property type="nucleotide sequence ID" value="NZ_DS264283.1"/>
</dbReference>
<feature type="transmembrane region" description="Helical" evidence="2">
    <location>
        <begin position="12"/>
        <end position="32"/>
    </location>
</feature>
<keyword evidence="2" id="KW-0472">Membrane</keyword>